<dbReference type="Pfam" id="PF01425">
    <property type="entry name" value="Amidase"/>
    <property type="match status" value="1"/>
</dbReference>
<dbReference type="InterPro" id="IPR036928">
    <property type="entry name" value="AS_sf"/>
</dbReference>
<dbReference type="InterPro" id="IPR000120">
    <property type="entry name" value="Amidase"/>
</dbReference>
<dbReference type="SUPFAM" id="SSF75304">
    <property type="entry name" value="Amidase signature (AS) enzymes"/>
    <property type="match status" value="1"/>
</dbReference>
<dbReference type="Proteomes" id="UP001174691">
    <property type="component" value="Unassembled WGS sequence"/>
</dbReference>
<proteinExistence type="predicted"/>
<accession>A0AA38RDY8</accession>
<evidence type="ECO:0000313" key="4">
    <source>
        <dbReference type="Proteomes" id="UP001174691"/>
    </source>
</evidence>
<gene>
    <name evidence="3" type="ORF">NKR19_g8054</name>
</gene>
<dbReference type="PANTHER" id="PTHR11895">
    <property type="entry name" value="TRANSAMIDASE"/>
    <property type="match status" value="1"/>
</dbReference>
<organism evidence="3 4">
    <name type="scientific">Coniochaeta hoffmannii</name>
    <dbReference type="NCBI Taxonomy" id="91930"/>
    <lineage>
        <taxon>Eukaryota</taxon>
        <taxon>Fungi</taxon>
        <taxon>Dikarya</taxon>
        <taxon>Ascomycota</taxon>
        <taxon>Pezizomycotina</taxon>
        <taxon>Sordariomycetes</taxon>
        <taxon>Sordariomycetidae</taxon>
        <taxon>Coniochaetales</taxon>
        <taxon>Coniochaetaceae</taxon>
        <taxon>Coniochaeta</taxon>
    </lineage>
</organism>
<dbReference type="InterPro" id="IPR023631">
    <property type="entry name" value="Amidase_dom"/>
</dbReference>
<reference evidence="3" key="1">
    <citation type="submission" date="2022-07" db="EMBL/GenBank/DDBJ databases">
        <title>Fungi with potential for degradation of polypropylene.</title>
        <authorList>
            <person name="Gostincar C."/>
        </authorList>
    </citation>
    <scope>NUCLEOTIDE SEQUENCE</scope>
    <source>
        <strain evidence="3">EXF-13287</strain>
    </source>
</reference>
<dbReference type="AlphaFoldDB" id="A0AA38RDY8"/>
<name>A0AA38RDY8_9PEZI</name>
<feature type="region of interest" description="Disordered" evidence="1">
    <location>
        <begin position="131"/>
        <end position="153"/>
    </location>
</feature>
<dbReference type="EMBL" id="JANBVN010000153">
    <property type="protein sequence ID" value="KAJ9137837.1"/>
    <property type="molecule type" value="Genomic_DNA"/>
</dbReference>
<keyword evidence="4" id="KW-1185">Reference proteome</keyword>
<protein>
    <submittedName>
        <fullName evidence="3">Amidase</fullName>
    </submittedName>
</protein>
<evidence type="ECO:0000259" key="2">
    <source>
        <dbReference type="Pfam" id="PF01425"/>
    </source>
</evidence>
<dbReference type="PANTHER" id="PTHR11895:SF7">
    <property type="entry name" value="GLUTAMYL-TRNA(GLN) AMIDOTRANSFERASE SUBUNIT A, MITOCHONDRIAL"/>
    <property type="match status" value="1"/>
</dbReference>
<comment type="caution">
    <text evidence="3">The sequence shown here is derived from an EMBL/GenBank/DDBJ whole genome shotgun (WGS) entry which is preliminary data.</text>
</comment>
<sequence>MEPYRLTATEAIARIKSDTLTVEAYAKSLLSRIQQRDPVVRAWAHLDPDLVLRRARELDRIPPSQRGPLHGAAVGVKDVIYTRDMPTQHNSPIYADPSPVALDAGCVAVLRDAGALILGKTTTTQFAATVAGPATTNPHDPARTPGGSSSGSGAAVGDFQVPLALGTQTGGSTIRPGSFNGVYAFKPTWGAISREGLKIYSLMLDTLGLYARSVEDLELLSDVLALKDDETPEKRDGVQGMKFALLKNARDVFPEPGPGTKGAMEKAAALLRQNGATVDEVEFPWPEFEKVPRWHRCVMSTDGRTAFLPEYRSHRERLDPFLVGHVENAGAYTHRDRLEALDGIAALRPKVDAVLASFDALLTPSVPDEAPPGIESTGSAAFNGVWTALHVPVVNVPGFQGENGLPVGVSLVASRYRDRHLLEVSGVVGKIFEAQGGWTRKNI</sequence>
<dbReference type="GO" id="GO:0003824">
    <property type="term" value="F:catalytic activity"/>
    <property type="evidence" value="ECO:0007669"/>
    <property type="project" value="InterPro"/>
</dbReference>
<evidence type="ECO:0000256" key="1">
    <source>
        <dbReference type="SAM" id="MobiDB-lite"/>
    </source>
</evidence>
<dbReference type="Gene3D" id="3.90.1300.10">
    <property type="entry name" value="Amidase signature (AS) domain"/>
    <property type="match status" value="1"/>
</dbReference>
<feature type="domain" description="Amidase" evidence="2">
    <location>
        <begin position="27"/>
        <end position="422"/>
    </location>
</feature>
<evidence type="ECO:0000313" key="3">
    <source>
        <dbReference type="EMBL" id="KAJ9137837.1"/>
    </source>
</evidence>